<dbReference type="PANTHER" id="PTHR47529">
    <property type="entry name" value="PEPTIDYL-PROLYL CIS-TRANS ISOMERASE D"/>
    <property type="match status" value="1"/>
</dbReference>
<keyword evidence="8" id="KW-0143">Chaperone</keyword>
<keyword evidence="5" id="KW-0812">Transmembrane</keyword>
<gene>
    <name evidence="15" type="ORF">MES5069_440040</name>
</gene>
<evidence type="ECO:0000256" key="8">
    <source>
        <dbReference type="ARBA" id="ARBA00023186"/>
    </source>
</evidence>
<organism evidence="15 16">
    <name type="scientific">Mesorhizobium escarrei</name>
    <dbReference type="NCBI Taxonomy" id="666018"/>
    <lineage>
        <taxon>Bacteria</taxon>
        <taxon>Pseudomonadati</taxon>
        <taxon>Pseudomonadota</taxon>
        <taxon>Alphaproteobacteria</taxon>
        <taxon>Hyphomicrobiales</taxon>
        <taxon>Phyllobacteriaceae</taxon>
        <taxon>Mesorhizobium</taxon>
    </lineage>
</organism>
<dbReference type="PANTHER" id="PTHR47529:SF1">
    <property type="entry name" value="PERIPLASMIC CHAPERONE PPID"/>
    <property type="match status" value="1"/>
</dbReference>
<evidence type="ECO:0000259" key="14">
    <source>
        <dbReference type="Pfam" id="PF13145"/>
    </source>
</evidence>
<evidence type="ECO:0000256" key="11">
    <source>
        <dbReference type="ARBA" id="ARBA00038408"/>
    </source>
</evidence>
<sequence length="638" mass="69184">MRKKSEVTMLSILRSAAGTWVAKALLILLVLSFAVWGISGQMVGGFAGHDAVVTAGGTKVSINEYRLAYDRQISVMSQQFGQRISREQATALGLDNQVLAQLVSGAVLDEQARKLGLGLSKDRLAQLTHEDPAFKGPGGTFDRRTFEYILQQVGMRPEDYLRNRAQVAVRQQIVEAVSDGLKAPNTFLKAVALYRGEDRTIDYVTLPKSLVEPIEAPSDTTLSAYFEENKKTYAAPEYRKFSYVRLEPEDIMDVSAVTDQQVSDDYNKNKGRYTTPETRTIEQLVFKTPDAGKAALDSLKTGATFDKIVAAEGKTQADTMLGTLSKDKIADKAVADAAFALNINEVSPVVQGAFGPVLLRVTEIKPEVVKPLAEVAADIRKDLALGEASRILLDVHDSYEDSRASGSTLKQAAEKLKLKVVTIDAIDRTGLRPDGTIVKDLPESPDLIKAVFDAEPGTENPDLTTANNGFVFYEVDSITPARDRTLDEVRQKVVADWTAAETTRRLTAKAEELEKRLKAGATLDVIASELKLEKRTKRGVKRGADDADFGTEGAAAMFAEGEGGTGLIPSPTGDGQILFKIAEVFEPAGADASSVPDDAQKSFTAGMSDDLLDQLVAQLQTQYDVRIDQTAVAQALTR</sequence>
<evidence type="ECO:0000256" key="10">
    <source>
        <dbReference type="ARBA" id="ARBA00031484"/>
    </source>
</evidence>
<dbReference type="GO" id="GO:0003755">
    <property type="term" value="F:peptidyl-prolyl cis-trans isomerase activity"/>
    <property type="evidence" value="ECO:0007669"/>
    <property type="project" value="UniProtKB-EC"/>
</dbReference>
<dbReference type="Pfam" id="PF13624">
    <property type="entry name" value="SurA_N_3"/>
    <property type="match status" value="1"/>
</dbReference>
<dbReference type="InterPro" id="IPR052029">
    <property type="entry name" value="PpiD_chaperone"/>
</dbReference>
<feature type="domain" description="PpiC" evidence="14">
    <location>
        <begin position="411"/>
        <end position="491"/>
    </location>
</feature>
<accession>A0ABM9E6C2</accession>
<evidence type="ECO:0000256" key="7">
    <source>
        <dbReference type="ARBA" id="ARBA00023136"/>
    </source>
</evidence>
<dbReference type="SUPFAM" id="SSF109998">
    <property type="entry name" value="Triger factor/SurA peptide-binding domain-like"/>
    <property type="match status" value="1"/>
</dbReference>
<feature type="domain" description="PpiC" evidence="14">
    <location>
        <begin position="257"/>
        <end position="375"/>
    </location>
</feature>
<evidence type="ECO:0000256" key="5">
    <source>
        <dbReference type="ARBA" id="ARBA00022692"/>
    </source>
</evidence>
<evidence type="ECO:0000256" key="12">
    <source>
        <dbReference type="ARBA" id="ARBA00040743"/>
    </source>
</evidence>
<evidence type="ECO:0000256" key="9">
    <source>
        <dbReference type="ARBA" id="ARBA00030642"/>
    </source>
</evidence>
<comment type="similarity">
    <text evidence="11">Belongs to the PpiD chaperone family.</text>
</comment>
<protein>
    <recommendedName>
        <fullName evidence="2">Parvulin-like PPIase</fullName>
    </recommendedName>
    <alternativeName>
        <fullName evidence="9">Peptidyl-prolyl cis-trans isomerase plp</fullName>
    </alternativeName>
    <alternativeName>
        <fullName evidence="12">Periplasmic chaperone PpiD</fullName>
    </alternativeName>
    <alternativeName>
        <fullName evidence="13">Periplasmic folding chaperone</fullName>
    </alternativeName>
    <alternativeName>
        <fullName evidence="10">Rotamase plp</fullName>
    </alternativeName>
</protein>
<keyword evidence="4" id="KW-0997">Cell inner membrane</keyword>
<evidence type="ECO:0000256" key="2">
    <source>
        <dbReference type="ARBA" id="ARBA00018370"/>
    </source>
</evidence>
<proteinExistence type="inferred from homology"/>
<dbReference type="Pfam" id="PF13145">
    <property type="entry name" value="Rotamase_2"/>
    <property type="match status" value="2"/>
</dbReference>
<comment type="subcellular location">
    <subcellularLocation>
        <location evidence="1">Cell inner membrane</location>
        <topology evidence="1">Single-pass type II membrane protein</topology>
        <orientation evidence="1">Periplasmic side</orientation>
    </subcellularLocation>
</comment>
<evidence type="ECO:0000313" key="15">
    <source>
        <dbReference type="EMBL" id="CAH2404662.1"/>
    </source>
</evidence>
<dbReference type="InterPro" id="IPR046357">
    <property type="entry name" value="PPIase_dom_sf"/>
</dbReference>
<reference evidence="15 16" key="1">
    <citation type="submission" date="2022-03" db="EMBL/GenBank/DDBJ databases">
        <authorList>
            <person name="Brunel B."/>
        </authorList>
    </citation>
    <scope>NUCLEOTIDE SEQUENCE [LARGE SCALE GENOMIC DNA]</scope>
    <source>
        <strain evidence="15">STM5069sample</strain>
    </source>
</reference>
<dbReference type="SUPFAM" id="SSF54534">
    <property type="entry name" value="FKBP-like"/>
    <property type="match status" value="1"/>
</dbReference>
<keyword evidence="7" id="KW-0472">Membrane</keyword>
<evidence type="ECO:0000256" key="1">
    <source>
        <dbReference type="ARBA" id="ARBA00004382"/>
    </source>
</evidence>
<evidence type="ECO:0000256" key="4">
    <source>
        <dbReference type="ARBA" id="ARBA00022519"/>
    </source>
</evidence>
<keyword evidence="6" id="KW-1133">Transmembrane helix</keyword>
<dbReference type="Proteomes" id="UP001153050">
    <property type="component" value="Unassembled WGS sequence"/>
</dbReference>
<evidence type="ECO:0000256" key="6">
    <source>
        <dbReference type="ARBA" id="ARBA00022989"/>
    </source>
</evidence>
<dbReference type="InterPro" id="IPR000297">
    <property type="entry name" value="PPIase_PpiC"/>
</dbReference>
<keyword evidence="3" id="KW-1003">Cell membrane</keyword>
<dbReference type="InterPro" id="IPR027304">
    <property type="entry name" value="Trigger_fact/SurA_dom_sf"/>
</dbReference>
<keyword evidence="15" id="KW-0413">Isomerase</keyword>
<evidence type="ECO:0000256" key="3">
    <source>
        <dbReference type="ARBA" id="ARBA00022475"/>
    </source>
</evidence>
<dbReference type="EMBL" id="CAKXZT010000140">
    <property type="protein sequence ID" value="CAH2404662.1"/>
    <property type="molecule type" value="Genomic_DNA"/>
</dbReference>
<comment type="caution">
    <text evidence="15">The sequence shown here is derived from an EMBL/GenBank/DDBJ whole genome shotgun (WGS) entry which is preliminary data.</text>
</comment>
<keyword evidence="16" id="KW-1185">Reference proteome</keyword>
<evidence type="ECO:0000313" key="16">
    <source>
        <dbReference type="Proteomes" id="UP001153050"/>
    </source>
</evidence>
<evidence type="ECO:0000256" key="13">
    <source>
        <dbReference type="ARBA" id="ARBA00042775"/>
    </source>
</evidence>
<dbReference type="Gene3D" id="3.10.50.40">
    <property type="match status" value="1"/>
</dbReference>
<name>A0ABM9E6C2_9HYPH</name>